<dbReference type="Proteomes" id="UP000242287">
    <property type="component" value="Unassembled WGS sequence"/>
</dbReference>
<reference evidence="3 4" key="1">
    <citation type="submission" date="2014-02" db="EMBL/GenBank/DDBJ databases">
        <title>Transposable element dynamics among asymbiotic and ectomycorrhizal Amanita fungi.</title>
        <authorList>
            <consortium name="DOE Joint Genome Institute"/>
            <person name="Hess J."/>
            <person name="Skrede I."/>
            <person name="Wolfe B."/>
            <person name="LaButti K."/>
            <person name="Ohm R.A."/>
            <person name="Grigoriev I.V."/>
            <person name="Pringle A."/>
        </authorList>
    </citation>
    <scope>NUCLEOTIDE SEQUENCE [LARGE SCALE GENOMIC DNA]</scope>
    <source>
        <strain evidence="3 4">SKay4041</strain>
    </source>
</reference>
<evidence type="ECO:0000256" key="1">
    <source>
        <dbReference type="ARBA" id="ARBA00022737"/>
    </source>
</evidence>
<dbReference type="OrthoDB" id="7464126at2759"/>
<keyword evidence="1" id="KW-0677">Repeat</keyword>
<dbReference type="EMBL" id="KZ302316">
    <property type="protein sequence ID" value="PFH45659.1"/>
    <property type="molecule type" value="Genomic_DNA"/>
</dbReference>
<evidence type="ECO:0000259" key="2">
    <source>
        <dbReference type="Pfam" id="PF24883"/>
    </source>
</evidence>
<dbReference type="AlphaFoldDB" id="A0A2A9N6Z6"/>
<accession>A0A2A9N6Z6</accession>
<evidence type="ECO:0000313" key="3">
    <source>
        <dbReference type="EMBL" id="PFH45659.1"/>
    </source>
</evidence>
<keyword evidence="4" id="KW-1185">Reference proteome</keyword>
<dbReference type="Gene3D" id="3.40.50.300">
    <property type="entry name" value="P-loop containing nucleotide triphosphate hydrolases"/>
    <property type="match status" value="1"/>
</dbReference>
<dbReference type="InterPro" id="IPR027417">
    <property type="entry name" value="P-loop_NTPase"/>
</dbReference>
<name>A0A2A9N6Z6_9AGAR</name>
<dbReference type="STRING" id="703135.A0A2A9N6Z6"/>
<dbReference type="InterPro" id="IPR056884">
    <property type="entry name" value="NPHP3-like_N"/>
</dbReference>
<dbReference type="SUPFAM" id="SSF52540">
    <property type="entry name" value="P-loop containing nucleoside triphosphate hydrolases"/>
    <property type="match status" value="1"/>
</dbReference>
<proteinExistence type="predicted"/>
<sequence>MTATANACPDIEQLPGTVDIVKTFGYTILEVAMIIMEYVKQKPHGRVVKTPLSPLIVENIDNCVQKCKELMEKFKLRLGITLHKNVKKLFEDIGEEKFYDWLKAPDPSSSLTEADNKHTSGTGTWFLEDPRYSSWKDNNMLLCILGKAGCGKSVLCSSIIYHMQDICKLKNSCAVVYFFDGRHGDQQGKFQDKMICAFIKQLLDQQALMPGILLDDFKRGYKAPVKTLEAAFEHMVTCFNHVYIVIDALDECQEQIKLLNWISKVKDNTKVHLLVTSRDYQHITIQLEGNGGPTESIKLHTLIEMILGCIWIMKYKEWIGMERPKSK</sequence>
<gene>
    <name evidence="3" type="ORF">AMATHDRAFT_51540</name>
</gene>
<dbReference type="Pfam" id="PF24883">
    <property type="entry name" value="NPHP3_N"/>
    <property type="match status" value="1"/>
</dbReference>
<dbReference type="PANTHER" id="PTHR10039:SF16">
    <property type="entry name" value="GPI INOSITOL-DEACYLASE"/>
    <property type="match status" value="1"/>
</dbReference>
<dbReference type="PANTHER" id="PTHR10039">
    <property type="entry name" value="AMELOGENIN"/>
    <property type="match status" value="1"/>
</dbReference>
<feature type="domain" description="Nephrocystin 3-like N-terminal" evidence="2">
    <location>
        <begin position="121"/>
        <end position="278"/>
    </location>
</feature>
<organism evidence="3 4">
    <name type="scientific">Amanita thiersii Skay4041</name>
    <dbReference type="NCBI Taxonomy" id="703135"/>
    <lineage>
        <taxon>Eukaryota</taxon>
        <taxon>Fungi</taxon>
        <taxon>Dikarya</taxon>
        <taxon>Basidiomycota</taxon>
        <taxon>Agaricomycotina</taxon>
        <taxon>Agaricomycetes</taxon>
        <taxon>Agaricomycetidae</taxon>
        <taxon>Agaricales</taxon>
        <taxon>Pluteineae</taxon>
        <taxon>Amanitaceae</taxon>
        <taxon>Amanita</taxon>
    </lineage>
</organism>
<protein>
    <recommendedName>
        <fullName evidence="2">Nephrocystin 3-like N-terminal domain-containing protein</fullName>
    </recommendedName>
</protein>
<evidence type="ECO:0000313" key="4">
    <source>
        <dbReference type="Proteomes" id="UP000242287"/>
    </source>
</evidence>